<sequence>MLIIAAAVIIVGLFSLRSLAGFYVDYLWHQSVGRTDVFWGVLGAKATLFGIFAGVFIVLGVLNLIIADRLAPATFSANVHPVVERFHEFFGHRLRLCRFAVAVVLGLLVALPTTDRWQDWLMFRNSKSFGINDPHFGNDVGFYMFKLPFVTFVLDWLFIATALLTVLVIFTHVLSGGIVFAANRPKVRRATKAHVAVLLALLAILKAGDYWVTRYEQTTASRGAVRGITYAIDNAQLPAILLLTLIAFLTAALFLSTLKTDRWRPAVVASGLWAVVALVGGVIYPSAIQSLVVNPNQKDKEAKYIAYNIDATRHALGIDNVEKQDVSFTDLTRSTLDSNVPALQDIRLIKPTEQMRTRFQTDEPRPGTKVTDVDPDRYTINGEERQVIVGARELDLSQVGNKSWQGTHLINTHGCGLVVSPAGQIDSGRKPAYDDSIAKVDRPELYYGTSMTGYAILNSSVSETACEGQKVAAYSGSGGVPMNSTFRRLVFALNEFDYNLVGSSAITDQSRFVAVRNVSERVAKIAPFLSLDGDPYPVAVGGRVLWVIDGYTTSNRYPYGENADLGQLGANSGLDHALNYVRNSVKAVVDAYDGSVTLYAIDPTDPILQVWQSAFPDLFTSFDKMPSELKAHLRYPEELFRIQTAAYSKYRLDSADFFDRKGAWSVALAAPEQNSSGVDVTGQVTTDTTPVDAGSTQFASDSSVRRFEPYYTMFHSAGDAKATFQLFRPFQPFSTSDQYKNLVAYMTASSDPASYGQLVAHVLPDGATDDGPYIIGSAMVSYPEVSAYITANNQQGSTVEWGDLQMLRVGSGALWFRPLYVESKSSGQPLVNKMVVNYNGKVAMGDSFASALVQLFPGFKGQIGDVGSGTPTTDPSTDPSTPPVTGTTAAELLAQADKLFAEAETTLKSTGDLGAYQTKVRQARALVQQAIDLLQKA</sequence>
<feature type="transmembrane region" description="Helical" evidence="6">
    <location>
        <begin position="267"/>
        <end position="287"/>
    </location>
</feature>
<feature type="compositionally biased region" description="Low complexity" evidence="5">
    <location>
        <begin position="868"/>
        <end position="885"/>
    </location>
</feature>
<organism evidence="7">
    <name type="scientific">freshwater metagenome</name>
    <dbReference type="NCBI Taxonomy" id="449393"/>
    <lineage>
        <taxon>unclassified sequences</taxon>
        <taxon>metagenomes</taxon>
        <taxon>ecological metagenomes</taxon>
    </lineage>
</organism>
<evidence type="ECO:0000256" key="3">
    <source>
        <dbReference type="ARBA" id="ARBA00022989"/>
    </source>
</evidence>
<keyword evidence="4 6" id="KW-0472">Membrane</keyword>
<accession>A0A6J7C0G4</accession>
<evidence type="ECO:0000256" key="6">
    <source>
        <dbReference type="SAM" id="Phobius"/>
    </source>
</evidence>
<evidence type="ECO:0000256" key="4">
    <source>
        <dbReference type="ARBA" id="ARBA00023136"/>
    </source>
</evidence>
<feature type="transmembrane region" description="Helical" evidence="6">
    <location>
        <begin position="193"/>
        <end position="212"/>
    </location>
</feature>
<dbReference type="Pfam" id="PF03699">
    <property type="entry name" value="UPF0182"/>
    <property type="match status" value="1"/>
</dbReference>
<dbReference type="GO" id="GO:0005576">
    <property type="term" value="C:extracellular region"/>
    <property type="evidence" value="ECO:0007669"/>
    <property type="project" value="TreeGrafter"/>
</dbReference>
<name>A0A6J7C0G4_9ZZZZ</name>
<keyword evidence="3 6" id="KW-1133">Transmembrane helix</keyword>
<evidence type="ECO:0000256" key="2">
    <source>
        <dbReference type="ARBA" id="ARBA00022692"/>
    </source>
</evidence>
<keyword evidence="1" id="KW-1003">Cell membrane</keyword>
<feature type="transmembrane region" description="Helical" evidence="6">
    <location>
        <begin position="156"/>
        <end position="181"/>
    </location>
</feature>
<evidence type="ECO:0000256" key="5">
    <source>
        <dbReference type="SAM" id="MobiDB-lite"/>
    </source>
</evidence>
<feature type="transmembrane region" description="Helical" evidence="6">
    <location>
        <begin position="235"/>
        <end position="255"/>
    </location>
</feature>
<evidence type="ECO:0000256" key="1">
    <source>
        <dbReference type="ARBA" id="ARBA00022475"/>
    </source>
</evidence>
<dbReference type="GO" id="GO:0016020">
    <property type="term" value="C:membrane"/>
    <property type="evidence" value="ECO:0007669"/>
    <property type="project" value="InterPro"/>
</dbReference>
<protein>
    <submittedName>
        <fullName evidence="7">Unannotated protein</fullName>
    </submittedName>
</protein>
<feature type="transmembrane region" description="Helical" evidence="6">
    <location>
        <begin position="44"/>
        <end position="66"/>
    </location>
</feature>
<reference evidence="7" key="1">
    <citation type="submission" date="2020-05" db="EMBL/GenBank/DDBJ databases">
        <authorList>
            <person name="Chiriac C."/>
            <person name="Salcher M."/>
            <person name="Ghai R."/>
            <person name="Kavagutti S V."/>
        </authorList>
    </citation>
    <scope>NUCLEOTIDE SEQUENCE</scope>
</reference>
<feature type="region of interest" description="Disordered" evidence="5">
    <location>
        <begin position="865"/>
        <end position="885"/>
    </location>
</feature>
<dbReference type="EMBL" id="CAFBIY010000060">
    <property type="protein sequence ID" value="CAB4850624.1"/>
    <property type="molecule type" value="Genomic_DNA"/>
</dbReference>
<feature type="transmembrane region" description="Helical" evidence="6">
    <location>
        <begin position="96"/>
        <end position="114"/>
    </location>
</feature>
<dbReference type="InterPro" id="IPR005372">
    <property type="entry name" value="UPF0182"/>
</dbReference>
<gene>
    <name evidence="7" type="ORF">UFOPK3267_01256</name>
</gene>
<dbReference type="AlphaFoldDB" id="A0A6J7C0G4"/>
<dbReference type="PANTHER" id="PTHR39344">
    <property type="entry name" value="UPF0182 PROTEIN SLL1060"/>
    <property type="match status" value="1"/>
</dbReference>
<keyword evidence="2 6" id="KW-0812">Transmembrane</keyword>
<dbReference type="PANTHER" id="PTHR39344:SF1">
    <property type="entry name" value="UPF0182 PROTEIN SLL1060"/>
    <property type="match status" value="1"/>
</dbReference>
<proteinExistence type="predicted"/>
<evidence type="ECO:0000313" key="7">
    <source>
        <dbReference type="EMBL" id="CAB4850624.1"/>
    </source>
</evidence>